<evidence type="ECO:0000256" key="1">
    <source>
        <dbReference type="SAM" id="Phobius"/>
    </source>
</evidence>
<feature type="transmembrane region" description="Helical" evidence="1">
    <location>
        <begin position="39"/>
        <end position="59"/>
    </location>
</feature>
<dbReference type="GeneID" id="956028"/>
<evidence type="ECO:0000313" key="2">
    <source>
        <dbReference type="EMBL" id="AAM28360.1"/>
    </source>
</evidence>
<dbReference type="KEGG" id="vg:956028"/>
<dbReference type="EMBL" id="AY095314">
    <property type="protein sequence ID" value="AAM28360.1"/>
    <property type="molecule type" value="Genomic_DNA"/>
</dbReference>
<organism evidence="2 3">
    <name type="scientific">Vibrio phage VpV262</name>
    <dbReference type="NCBI Taxonomy" id="2907796"/>
    <lineage>
        <taxon>Viruses</taxon>
        <taxon>Duplodnaviria</taxon>
        <taxon>Heunggongvirae</taxon>
        <taxon>Uroviricota</taxon>
        <taxon>Caudoviricetes</taxon>
        <taxon>Zobellviridae</taxon>
        <taxon>Vipivirus</taxon>
        <taxon>Vipivirus canadense</taxon>
    </lineage>
</organism>
<keyword evidence="1" id="KW-1133">Transmembrane helix</keyword>
<keyword evidence="3" id="KW-1185">Reference proteome</keyword>
<dbReference type="Proteomes" id="UP000001794">
    <property type="component" value="Segment"/>
</dbReference>
<sequence length="62" mass="6493">MAMVYGIVAIIAALCCGSIVSFGAKTKENPDVTDYIASGFILTIGVVCLVAGLDWLNLIPEM</sequence>
<protein>
    <submittedName>
        <fullName evidence="2">Uncharacterized protein</fullName>
    </submittedName>
</protein>
<dbReference type="RefSeq" id="NP_640273.1">
    <property type="nucleotide sequence ID" value="NC_003907.2"/>
</dbReference>
<reference evidence="2 3" key="1">
    <citation type="journal article" date="2003" name="Virology">
        <title>The complete sequence of marine bacteriophage VpV262 infecting vibrio parahaemolyticus indicates that an ancestral component of a T7 viral supergroup is widespread in the marine environment.</title>
        <authorList>
            <person name="Hardies S.C."/>
            <person name="Comeau A.M."/>
            <person name="Serwer P."/>
            <person name="Suttle C.A."/>
        </authorList>
    </citation>
    <scope>NUCLEOTIDE SEQUENCE</scope>
</reference>
<keyword evidence="1" id="KW-0812">Transmembrane</keyword>
<evidence type="ECO:0000313" key="3">
    <source>
        <dbReference type="Proteomes" id="UP000001794"/>
    </source>
</evidence>
<proteinExistence type="predicted"/>
<name>Q8LT87_9CAUD</name>
<accession>Q8LT87</accession>
<keyword evidence="1" id="KW-0472">Membrane</keyword>